<dbReference type="Gene3D" id="1.25.40.10">
    <property type="entry name" value="Tetratricopeptide repeat domain"/>
    <property type="match status" value="1"/>
</dbReference>
<gene>
    <name evidence="5" type="ORF">HTZ77_25660</name>
</gene>
<keyword evidence="1" id="KW-0547">Nucleotide-binding</keyword>
<feature type="compositionally biased region" description="Basic and acidic residues" evidence="3">
    <location>
        <begin position="298"/>
        <end position="323"/>
    </location>
</feature>
<dbReference type="GO" id="GO:0006355">
    <property type="term" value="P:regulation of DNA-templated transcription"/>
    <property type="evidence" value="ECO:0007669"/>
    <property type="project" value="InterPro"/>
</dbReference>
<evidence type="ECO:0000256" key="2">
    <source>
        <dbReference type="ARBA" id="ARBA00022840"/>
    </source>
</evidence>
<dbReference type="CDD" id="cd06170">
    <property type="entry name" value="LuxR_C_like"/>
    <property type="match status" value="1"/>
</dbReference>
<feature type="domain" description="HTH luxR-type" evidence="4">
    <location>
        <begin position="878"/>
        <end position="944"/>
    </location>
</feature>
<dbReference type="SUPFAM" id="SSF48452">
    <property type="entry name" value="TPR-like"/>
    <property type="match status" value="1"/>
</dbReference>
<comment type="caution">
    <text evidence="5">The sequence shown here is derived from an EMBL/GenBank/DDBJ whole genome shotgun (WGS) entry which is preliminary data.</text>
</comment>
<dbReference type="InterPro" id="IPR000792">
    <property type="entry name" value="Tscrpt_reg_LuxR_C"/>
</dbReference>
<proteinExistence type="predicted"/>
<dbReference type="Pfam" id="PF00196">
    <property type="entry name" value="GerE"/>
    <property type="match status" value="1"/>
</dbReference>
<keyword evidence="6" id="KW-1185">Reference proteome</keyword>
<dbReference type="PANTHER" id="PTHR16305">
    <property type="entry name" value="TESTICULAR SOLUBLE ADENYLYL CYCLASE"/>
    <property type="match status" value="1"/>
</dbReference>
<dbReference type="PROSITE" id="PS00622">
    <property type="entry name" value="HTH_LUXR_1"/>
    <property type="match status" value="1"/>
</dbReference>
<dbReference type="SUPFAM" id="SSF46894">
    <property type="entry name" value="C-terminal effector domain of the bipartite response regulators"/>
    <property type="match status" value="1"/>
</dbReference>
<dbReference type="PRINTS" id="PR00038">
    <property type="entry name" value="HTHLUXR"/>
</dbReference>
<evidence type="ECO:0000313" key="6">
    <source>
        <dbReference type="Proteomes" id="UP000586042"/>
    </source>
</evidence>
<dbReference type="RefSeq" id="WP_175592256.1">
    <property type="nucleotide sequence ID" value="NZ_JABWGN010000010.1"/>
</dbReference>
<dbReference type="EMBL" id="JABWGN010000010">
    <property type="protein sequence ID" value="NUW34792.1"/>
    <property type="molecule type" value="Genomic_DNA"/>
</dbReference>
<organism evidence="5 6">
    <name type="scientific">Nonomuraea montanisoli</name>
    <dbReference type="NCBI Taxonomy" id="2741721"/>
    <lineage>
        <taxon>Bacteria</taxon>
        <taxon>Bacillati</taxon>
        <taxon>Actinomycetota</taxon>
        <taxon>Actinomycetes</taxon>
        <taxon>Streptosporangiales</taxon>
        <taxon>Streptosporangiaceae</taxon>
        <taxon>Nonomuraea</taxon>
    </lineage>
</organism>
<feature type="region of interest" description="Disordered" evidence="3">
    <location>
        <begin position="289"/>
        <end position="323"/>
    </location>
</feature>
<accession>A0A7Y6IAR4</accession>
<dbReference type="GO" id="GO:0005737">
    <property type="term" value="C:cytoplasm"/>
    <property type="evidence" value="ECO:0007669"/>
    <property type="project" value="TreeGrafter"/>
</dbReference>
<keyword evidence="2" id="KW-0067">ATP-binding</keyword>
<dbReference type="Gene3D" id="1.10.10.10">
    <property type="entry name" value="Winged helix-like DNA-binding domain superfamily/Winged helix DNA-binding domain"/>
    <property type="match status" value="1"/>
</dbReference>
<dbReference type="PROSITE" id="PS50043">
    <property type="entry name" value="HTH_LUXR_2"/>
    <property type="match status" value="1"/>
</dbReference>
<dbReference type="GO" id="GO:0004016">
    <property type="term" value="F:adenylate cyclase activity"/>
    <property type="evidence" value="ECO:0007669"/>
    <property type="project" value="TreeGrafter"/>
</dbReference>
<dbReference type="GO" id="GO:0005524">
    <property type="term" value="F:ATP binding"/>
    <property type="evidence" value="ECO:0007669"/>
    <property type="project" value="UniProtKB-KW"/>
</dbReference>
<dbReference type="GO" id="GO:0003677">
    <property type="term" value="F:DNA binding"/>
    <property type="evidence" value="ECO:0007669"/>
    <property type="project" value="InterPro"/>
</dbReference>
<dbReference type="InterPro" id="IPR016032">
    <property type="entry name" value="Sig_transdc_resp-reg_C-effctor"/>
</dbReference>
<evidence type="ECO:0000313" key="5">
    <source>
        <dbReference type="EMBL" id="NUW34792.1"/>
    </source>
</evidence>
<evidence type="ECO:0000259" key="4">
    <source>
        <dbReference type="PROSITE" id="PS50043"/>
    </source>
</evidence>
<name>A0A7Y6IAR4_9ACTN</name>
<dbReference type="AlphaFoldDB" id="A0A7Y6IAR4"/>
<dbReference type="Proteomes" id="UP000586042">
    <property type="component" value="Unassembled WGS sequence"/>
</dbReference>
<dbReference type="InterPro" id="IPR041664">
    <property type="entry name" value="AAA_16"/>
</dbReference>
<dbReference type="InterPro" id="IPR011990">
    <property type="entry name" value="TPR-like_helical_dom_sf"/>
</dbReference>
<dbReference type="Pfam" id="PF13191">
    <property type="entry name" value="AAA_16"/>
    <property type="match status" value="1"/>
</dbReference>
<sequence>MAVDDERRAMSLLHGLLEEAVAGRGRIAVVTGAIATGKSRLLYGFADEAFEHGALPLSAMGSRAERDLPLGVLAQLLHNAPMTEEHRATMLSLLHEGARTHLASDPRADAIEHVDVQIVDALCTVLLELAERCPLVVAVDDMHLADRASQLCLAYLARRVKYARIMLLLGTPGHQGHPPNLLHTEVLGQPHCRQVRLGHLSQQGVAERVTLLAGEEAAARYAARCHEVSGGNRLLVDAALEDLQESGAPGERYGEAVVACLHRAGPEALLMARALAVAGTTSAAARLLGRTGTDDGDQDRPHEGRPDRPHGGRLHAGDQDRPCERADAARAEQALAGAGLLDGGRFRHEAARTVVLTGLDGAERARLHRGAAELAYHDGAPVAVVAEHLLQAGHAGQPWALPVLEEAAEQALRDGDVEPAIEYLKLAWQACADERRRARITTTLVRAKWRINPSTPAGHLAELTTALRNGNLGGGDAVVLAKALLWHGHDADAKDVLARLAELGEPDRETVAELAAARAWFRSSYPSFLSHLPVLSEEQASGAAHSLTVGRRLESAGALARALAGECPDEPAATAERVLRGCRLDEMSMDTVESALLTLTYTGRADRAAPWCDAFIAEAASRHAPSRQARLSAIRAEIHLRRGDLAGAVDDARRALEIIPPASWGVAVGGPLGSLLLAGAAMGRFEEFLPQADRPVPEAMLETRFGLHYLYGRGRFHLMAGQPRQALRDLRLCGELMRAWGLDTPGFIAWRLDVAEALVRLEETEEARLLVEDQLARCDRRCARVHGAGLRLLAATGEPRHRVMVLRQSAELLQSSGDRYELARTLGDLTEAYRAMGEFRRAWMVGRRARALADECQITVLDPDLAPGEDGEGGEAEPVGLRPVLSDAERRVAALAADGYSNREISGKLFITVSTVEQHLTRIYRKLNVTRRTELPADLMSRQA</sequence>
<dbReference type="InterPro" id="IPR036388">
    <property type="entry name" value="WH-like_DNA-bd_sf"/>
</dbReference>
<dbReference type="PANTHER" id="PTHR16305:SF35">
    <property type="entry name" value="TRANSCRIPTIONAL ACTIVATOR DOMAIN"/>
    <property type="match status" value="1"/>
</dbReference>
<protein>
    <submittedName>
        <fullName evidence="5">AAA family ATPase</fullName>
    </submittedName>
</protein>
<evidence type="ECO:0000256" key="1">
    <source>
        <dbReference type="ARBA" id="ARBA00022741"/>
    </source>
</evidence>
<reference evidence="5 6" key="1">
    <citation type="submission" date="2020-06" db="EMBL/GenBank/DDBJ databases">
        <title>Nonomuraea sp. SMC257, a novel actinomycete isolated from soil.</title>
        <authorList>
            <person name="Chanama M."/>
        </authorList>
    </citation>
    <scope>NUCLEOTIDE SEQUENCE [LARGE SCALE GENOMIC DNA]</scope>
    <source>
        <strain evidence="5 6">SMC257</strain>
    </source>
</reference>
<evidence type="ECO:0000256" key="3">
    <source>
        <dbReference type="SAM" id="MobiDB-lite"/>
    </source>
</evidence>
<dbReference type="SMART" id="SM00421">
    <property type="entry name" value="HTH_LUXR"/>
    <property type="match status" value="1"/>
</dbReference>